<keyword evidence="2" id="KW-0614">Plasmid</keyword>
<protein>
    <submittedName>
        <fullName evidence="2">Uncharacterized protein</fullName>
    </submittedName>
</protein>
<evidence type="ECO:0000313" key="2">
    <source>
        <dbReference type="EMBL" id="AAS20150.1"/>
    </source>
</evidence>
<organism evidence="2">
    <name type="scientific">Paenarthrobacter aurescens</name>
    <name type="common">Arthrobacter aurescens</name>
    <dbReference type="NCBI Taxonomy" id="43663"/>
    <lineage>
        <taxon>Bacteria</taxon>
        <taxon>Bacillati</taxon>
        <taxon>Actinomycetota</taxon>
        <taxon>Actinomycetes</taxon>
        <taxon>Micrococcales</taxon>
        <taxon>Micrococcaceae</taxon>
        <taxon>Paenarthrobacter</taxon>
    </lineage>
</organism>
<sequence>MHGLSATPHRPAEVENRSGLVPTSTTEHPLTSAEPKTGRQWKAPLPGGYAGPMRIAKSDSVAGLPAPLARSLVRLYGRTAAVPERAGGLLREHGFNDLDSVFAALEAGGYLEKAEVDSDGDVLWVTTILGNALAMASFGKPISRKTADRLVAAMLDRAREYNADSGRPLYVERLRLFGSYLDPSVDPLGDVDVELSLGMRTRDPKTIDAYTSASGRTFSTYIDRLFWPQKELVQILRNRSAALSITMEDIDHVTADSWVVYAITEDSGAAPPPASADP</sequence>
<proteinExistence type="predicted"/>
<dbReference type="EMBL" id="AY456696">
    <property type="protein sequence ID" value="AAS20150.1"/>
    <property type="molecule type" value="Genomic_DNA"/>
</dbReference>
<reference evidence="2" key="1">
    <citation type="journal article" date="2004" name="Appl. Environ. Microbiol.">
        <title>Arthrobacter aurescens TC1 atrazine catabolism genes trzN, atzB, and atzC are linked on a 160-kilobase region and are functional in Escherichia coli.</title>
        <authorList>
            <person name="Sajjaphan K."/>
            <person name="Shapir N."/>
            <person name="Wackett L.P."/>
            <person name="Palmer M."/>
            <person name="Blackmon B."/>
            <person name="Tomkins J."/>
            <person name="Sadowsky M.J."/>
        </authorList>
    </citation>
    <scope>NUCLEOTIDE SEQUENCE</scope>
    <source>
        <strain evidence="2">TC1</strain>
        <plasmid evidence="2">pAA1</plasmid>
    </source>
</reference>
<name>Q6SK22_PAEAU</name>
<dbReference type="AlphaFoldDB" id="Q6SK22"/>
<feature type="region of interest" description="Disordered" evidence="1">
    <location>
        <begin position="1"/>
        <end position="42"/>
    </location>
</feature>
<evidence type="ECO:0000256" key="1">
    <source>
        <dbReference type="SAM" id="MobiDB-lite"/>
    </source>
</evidence>
<accession>Q6SK22</accession>
<geneLocation type="plasmid" evidence="2">
    <name>pAA1</name>
</geneLocation>